<reference evidence="9 10" key="1">
    <citation type="submission" date="2024-02" db="EMBL/GenBank/DDBJ databases">
        <title>Bacterial strain from lacustrine sediment.</title>
        <authorList>
            <person name="Petit C."/>
            <person name="Fadhlaoui K."/>
        </authorList>
    </citation>
    <scope>NUCLEOTIDE SEQUENCE [LARGE SCALE GENOMIC DNA]</scope>
    <source>
        <strain evidence="9 10">IPX-CK</strain>
    </source>
</reference>
<dbReference type="InterPro" id="IPR018517">
    <property type="entry name" value="tRNA_hU_synthase_CS"/>
</dbReference>
<sequence>MNFYFAPMEGITGYIFRNAYNTFFPCIDKYFTPFLSPNQNRGLGSKEMKDILPKNNEGMYVVPQILTNNAEHFIRAARELKEEYGYHEVNLNLGCPSGTVVAKGKGAGFLAKRKELDIFMEQVFAAADIKISVKTRIGKESAEEFYELMHIFNKYPLHELIVHPRVQTDYYNNTPNKEMFGYAVSAGKNPLCYNGDIVTKQDYQQICGEFPQINSVMIGRGVLRDPSLIDRIKGEPGADKRRIKEFHDKLYSDYKESFSGDVNLLFKMKELWFYMIRMFPEGEKYLKKIKKTSRLCDYEEITDRLFQEQQIK</sequence>
<evidence type="ECO:0000256" key="2">
    <source>
        <dbReference type="ARBA" id="ARBA00022630"/>
    </source>
</evidence>
<dbReference type="PANTHER" id="PTHR45846:SF1">
    <property type="entry name" value="TRNA-DIHYDROURIDINE(47) SYNTHASE [NAD(P)(+)]-LIKE"/>
    <property type="match status" value="1"/>
</dbReference>
<evidence type="ECO:0000256" key="4">
    <source>
        <dbReference type="ARBA" id="ARBA00022694"/>
    </source>
</evidence>
<dbReference type="Pfam" id="PF01207">
    <property type="entry name" value="Dus"/>
    <property type="match status" value="1"/>
</dbReference>
<comment type="cofactor">
    <cofactor evidence="1 7">
        <name>FMN</name>
        <dbReference type="ChEBI" id="CHEBI:58210"/>
    </cofactor>
</comment>
<dbReference type="Gene3D" id="3.20.20.70">
    <property type="entry name" value="Aldolase class I"/>
    <property type="match status" value="1"/>
</dbReference>
<dbReference type="Proteomes" id="UP001451571">
    <property type="component" value="Chromosome"/>
</dbReference>
<keyword evidence="2 7" id="KW-0285">Flavoprotein</keyword>
<accession>A0ABZ3F0T8</accession>
<comment type="function">
    <text evidence="7">Catalyzes the synthesis of 5,6-dihydrouridine (D), a modified base found in the D-loop of most tRNAs, via the reduction of the C5-C6 double bond in target uridines.</text>
</comment>
<dbReference type="InterPro" id="IPR013785">
    <property type="entry name" value="Aldolase_TIM"/>
</dbReference>
<gene>
    <name evidence="9" type="ORF">V6984_04765</name>
</gene>
<evidence type="ECO:0000256" key="7">
    <source>
        <dbReference type="PIRNR" id="PIRNR006621"/>
    </source>
</evidence>
<dbReference type="EC" id="1.3.1.-" evidence="7"/>
<evidence type="ECO:0000313" key="9">
    <source>
        <dbReference type="EMBL" id="XAH75091.1"/>
    </source>
</evidence>
<keyword evidence="5" id="KW-0521">NADP</keyword>
<name>A0ABZ3F0T8_9FIRM</name>
<keyword evidence="3 7" id="KW-0288">FMN</keyword>
<dbReference type="CDD" id="cd02801">
    <property type="entry name" value="DUS_like_FMN"/>
    <property type="match status" value="1"/>
</dbReference>
<keyword evidence="6 7" id="KW-0560">Oxidoreductase</keyword>
<keyword evidence="10" id="KW-1185">Reference proteome</keyword>
<evidence type="ECO:0000259" key="8">
    <source>
        <dbReference type="Pfam" id="PF01207"/>
    </source>
</evidence>
<proteinExistence type="inferred from homology"/>
<dbReference type="InterPro" id="IPR001269">
    <property type="entry name" value="DUS_fam"/>
</dbReference>
<evidence type="ECO:0000256" key="5">
    <source>
        <dbReference type="ARBA" id="ARBA00022857"/>
    </source>
</evidence>
<evidence type="ECO:0000256" key="3">
    <source>
        <dbReference type="ARBA" id="ARBA00022643"/>
    </source>
</evidence>
<keyword evidence="4 7" id="KW-0819">tRNA processing</keyword>
<evidence type="ECO:0000313" key="10">
    <source>
        <dbReference type="Proteomes" id="UP001451571"/>
    </source>
</evidence>
<feature type="domain" description="DUS-like FMN-binding" evidence="8">
    <location>
        <begin position="5"/>
        <end position="295"/>
    </location>
</feature>
<dbReference type="InterPro" id="IPR035587">
    <property type="entry name" value="DUS-like_FMN-bd"/>
</dbReference>
<protein>
    <recommendedName>
        <fullName evidence="7">tRNA-dihydrouridine synthase</fullName>
        <ecNumber evidence="7">1.3.1.-</ecNumber>
    </recommendedName>
</protein>
<dbReference type="PANTHER" id="PTHR45846">
    <property type="entry name" value="TRNA-DIHYDROURIDINE(47) SYNTHASE [NAD(P)(+)]-LIKE"/>
    <property type="match status" value="1"/>
</dbReference>
<evidence type="ECO:0000256" key="1">
    <source>
        <dbReference type="ARBA" id="ARBA00001917"/>
    </source>
</evidence>
<dbReference type="GO" id="GO:0016491">
    <property type="term" value="F:oxidoreductase activity"/>
    <property type="evidence" value="ECO:0007669"/>
    <property type="project" value="UniProtKB-KW"/>
</dbReference>
<dbReference type="PIRSF" id="PIRSF006621">
    <property type="entry name" value="Dus"/>
    <property type="match status" value="1"/>
</dbReference>
<organism evidence="9 10">
    <name type="scientific">Kineothrix sedimenti</name>
    <dbReference type="NCBI Taxonomy" id="3123317"/>
    <lineage>
        <taxon>Bacteria</taxon>
        <taxon>Bacillati</taxon>
        <taxon>Bacillota</taxon>
        <taxon>Clostridia</taxon>
        <taxon>Lachnospirales</taxon>
        <taxon>Lachnospiraceae</taxon>
        <taxon>Kineothrix</taxon>
    </lineage>
</organism>
<dbReference type="RefSeq" id="WP_342758654.1">
    <property type="nucleotide sequence ID" value="NZ_CP146256.1"/>
</dbReference>
<evidence type="ECO:0000256" key="6">
    <source>
        <dbReference type="ARBA" id="ARBA00023002"/>
    </source>
</evidence>
<comment type="similarity">
    <text evidence="7">Belongs to the dus family.</text>
</comment>
<dbReference type="SUPFAM" id="SSF51395">
    <property type="entry name" value="FMN-linked oxidoreductases"/>
    <property type="match status" value="1"/>
</dbReference>
<dbReference type="PROSITE" id="PS01136">
    <property type="entry name" value="UPF0034"/>
    <property type="match status" value="1"/>
</dbReference>
<dbReference type="EMBL" id="CP146256">
    <property type="protein sequence ID" value="XAH75091.1"/>
    <property type="molecule type" value="Genomic_DNA"/>
</dbReference>